<comment type="caution">
    <text evidence="1">The sequence shown here is derived from an EMBL/GenBank/DDBJ whole genome shotgun (WGS) entry which is preliminary data.</text>
</comment>
<sequence>MFSHSTVAAEKSINSTITERKMRIFRSDLNTQSVPDPSTESLRRTSFPILSQRPSNLRVFTVSELKSATRNFSLPDWTRWVWDGLQGVDREWRRSNHKD</sequence>
<keyword evidence="2" id="KW-1185">Reference proteome</keyword>
<gene>
    <name evidence="1" type="ORF">CJ030_MR2G004712</name>
</gene>
<dbReference type="Proteomes" id="UP000516437">
    <property type="component" value="Chromosome 2"/>
</dbReference>
<evidence type="ECO:0000313" key="2">
    <source>
        <dbReference type="Proteomes" id="UP000516437"/>
    </source>
</evidence>
<name>A0A6A1WH35_9ROSI</name>
<evidence type="ECO:0000313" key="1">
    <source>
        <dbReference type="EMBL" id="KAB1223706.1"/>
    </source>
</evidence>
<protein>
    <submittedName>
        <fullName evidence="1">Uncharacterized protein</fullName>
    </submittedName>
</protein>
<dbReference type="AlphaFoldDB" id="A0A6A1WH35"/>
<reference evidence="1 2" key="1">
    <citation type="journal article" date="2019" name="Plant Biotechnol. J.">
        <title>The red bayberry genome and genetic basis of sex determination.</title>
        <authorList>
            <person name="Jia H.M."/>
            <person name="Jia H.J."/>
            <person name="Cai Q.L."/>
            <person name="Wang Y."/>
            <person name="Zhao H.B."/>
            <person name="Yang W.F."/>
            <person name="Wang G.Y."/>
            <person name="Li Y.H."/>
            <person name="Zhan D.L."/>
            <person name="Shen Y.T."/>
            <person name="Niu Q.F."/>
            <person name="Chang L."/>
            <person name="Qiu J."/>
            <person name="Zhao L."/>
            <person name="Xie H.B."/>
            <person name="Fu W.Y."/>
            <person name="Jin J."/>
            <person name="Li X.W."/>
            <person name="Jiao Y."/>
            <person name="Zhou C.C."/>
            <person name="Tu T."/>
            <person name="Chai C.Y."/>
            <person name="Gao J.L."/>
            <person name="Fan L.J."/>
            <person name="van de Weg E."/>
            <person name="Wang J.Y."/>
            <person name="Gao Z.S."/>
        </authorList>
    </citation>
    <scope>NUCLEOTIDE SEQUENCE [LARGE SCALE GENOMIC DNA]</scope>
    <source>
        <tissue evidence="1">Leaves</tissue>
    </source>
</reference>
<dbReference type="EMBL" id="RXIC02000020">
    <property type="protein sequence ID" value="KAB1223706.1"/>
    <property type="molecule type" value="Genomic_DNA"/>
</dbReference>
<proteinExistence type="predicted"/>
<organism evidence="1 2">
    <name type="scientific">Morella rubra</name>
    <name type="common">Chinese bayberry</name>
    <dbReference type="NCBI Taxonomy" id="262757"/>
    <lineage>
        <taxon>Eukaryota</taxon>
        <taxon>Viridiplantae</taxon>
        <taxon>Streptophyta</taxon>
        <taxon>Embryophyta</taxon>
        <taxon>Tracheophyta</taxon>
        <taxon>Spermatophyta</taxon>
        <taxon>Magnoliopsida</taxon>
        <taxon>eudicotyledons</taxon>
        <taxon>Gunneridae</taxon>
        <taxon>Pentapetalae</taxon>
        <taxon>rosids</taxon>
        <taxon>fabids</taxon>
        <taxon>Fagales</taxon>
        <taxon>Myricaceae</taxon>
        <taxon>Morella</taxon>
    </lineage>
</organism>
<dbReference type="OrthoDB" id="784912at2759"/>
<accession>A0A6A1WH35</accession>